<dbReference type="AlphaFoldDB" id="A6G9J8"/>
<proteinExistence type="predicted"/>
<evidence type="ECO:0000256" key="1">
    <source>
        <dbReference type="SAM" id="MobiDB-lite"/>
    </source>
</evidence>
<feature type="region of interest" description="Disordered" evidence="1">
    <location>
        <begin position="40"/>
        <end position="65"/>
    </location>
</feature>
<comment type="caution">
    <text evidence="2">The sequence shown here is derived from an EMBL/GenBank/DDBJ whole genome shotgun (WGS) entry which is preliminary data.</text>
</comment>
<feature type="compositionally biased region" description="Low complexity" evidence="1">
    <location>
        <begin position="40"/>
        <end position="49"/>
    </location>
</feature>
<name>A6G9J8_9BACT</name>
<keyword evidence="3" id="KW-1185">Reference proteome</keyword>
<sequence>MRHDRPIRRELAALGLSGALPPCLALACWGWSPTVRAEAPASAEAPALEAGEEPEPEPEPAEAPPRISGTYFGMGIWPALSWVYSPNLELPHSSALGGGGGALRLGQAVYPWLTLGVDTGGGFYFGPNNVFMVGGLMIDAGVYPNPRHPLSIHVGFGFGAGLLLDDRTETRGGVGGPKFSGSLRYEFFPGAGRKRPKEPGGWAVGPELSWRGFTPAAKGRPMSNTVLLGVWFGYYWGR</sequence>
<feature type="compositionally biased region" description="Acidic residues" evidence="1">
    <location>
        <begin position="50"/>
        <end position="60"/>
    </location>
</feature>
<dbReference type="STRING" id="391625.PPSIR1_25019"/>
<dbReference type="OrthoDB" id="5513848at2"/>
<dbReference type="EMBL" id="ABCS01000045">
    <property type="protein sequence ID" value="EDM77506.1"/>
    <property type="molecule type" value="Genomic_DNA"/>
</dbReference>
<evidence type="ECO:0008006" key="4">
    <source>
        <dbReference type="Google" id="ProtNLM"/>
    </source>
</evidence>
<evidence type="ECO:0000313" key="3">
    <source>
        <dbReference type="Proteomes" id="UP000005801"/>
    </source>
</evidence>
<dbReference type="Proteomes" id="UP000005801">
    <property type="component" value="Unassembled WGS sequence"/>
</dbReference>
<evidence type="ECO:0000313" key="2">
    <source>
        <dbReference type="EMBL" id="EDM77506.1"/>
    </source>
</evidence>
<dbReference type="PROSITE" id="PS51257">
    <property type="entry name" value="PROKAR_LIPOPROTEIN"/>
    <property type="match status" value="1"/>
</dbReference>
<gene>
    <name evidence="2" type="ORF">PPSIR1_25019</name>
</gene>
<accession>A6G9J8</accession>
<dbReference type="RefSeq" id="WP_006973393.1">
    <property type="nucleotide sequence ID" value="NZ_ABCS01000045.1"/>
</dbReference>
<reference evidence="2 3" key="1">
    <citation type="submission" date="2007-06" db="EMBL/GenBank/DDBJ databases">
        <authorList>
            <person name="Shimkets L."/>
            <person name="Ferriera S."/>
            <person name="Johnson J."/>
            <person name="Kravitz S."/>
            <person name="Beeson K."/>
            <person name="Sutton G."/>
            <person name="Rogers Y.-H."/>
            <person name="Friedman R."/>
            <person name="Frazier M."/>
            <person name="Venter J.C."/>
        </authorList>
    </citation>
    <scope>NUCLEOTIDE SEQUENCE [LARGE SCALE GENOMIC DNA]</scope>
    <source>
        <strain evidence="2 3">SIR-1</strain>
    </source>
</reference>
<organism evidence="2 3">
    <name type="scientific">Plesiocystis pacifica SIR-1</name>
    <dbReference type="NCBI Taxonomy" id="391625"/>
    <lineage>
        <taxon>Bacteria</taxon>
        <taxon>Pseudomonadati</taxon>
        <taxon>Myxococcota</taxon>
        <taxon>Polyangia</taxon>
        <taxon>Nannocystales</taxon>
        <taxon>Nannocystaceae</taxon>
        <taxon>Plesiocystis</taxon>
    </lineage>
</organism>
<protein>
    <recommendedName>
        <fullName evidence="4">Outer membrane protein beta-barrel domain-containing protein</fullName>
    </recommendedName>
</protein>